<reference evidence="2" key="1">
    <citation type="submission" date="2016-11" db="UniProtKB">
        <authorList>
            <consortium name="WormBaseParasite"/>
        </authorList>
    </citation>
    <scope>IDENTIFICATION</scope>
    <source>
        <strain evidence="2">KR3021</strain>
    </source>
</reference>
<accession>A0AC35TMR7</accession>
<dbReference type="Proteomes" id="UP000095286">
    <property type="component" value="Unplaced"/>
</dbReference>
<protein>
    <submittedName>
        <fullName evidence="2">G_PROTEIN_RECEP_F1_2 domain-containing protein</fullName>
    </submittedName>
</protein>
<dbReference type="WBParaSite" id="RSKR_0000247600.1">
    <property type="protein sequence ID" value="RSKR_0000247600.1"/>
    <property type="gene ID" value="RSKR_0000247600"/>
</dbReference>
<name>A0AC35TMR7_9BILA</name>
<evidence type="ECO:0000313" key="1">
    <source>
        <dbReference type="Proteomes" id="UP000095286"/>
    </source>
</evidence>
<evidence type="ECO:0000313" key="2">
    <source>
        <dbReference type="WBParaSite" id="RSKR_0000247600.1"/>
    </source>
</evidence>
<proteinExistence type="predicted"/>
<organism evidence="1 2">
    <name type="scientific">Rhabditophanes sp. KR3021</name>
    <dbReference type="NCBI Taxonomy" id="114890"/>
    <lineage>
        <taxon>Eukaryota</taxon>
        <taxon>Metazoa</taxon>
        <taxon>Ecdysozoa</taxon>
        <taxon>Nematoda</taxon>
        <taxon>Chromadorea</taxon>
        <taxon>Rhabditida</taxon>
        <taxon>Tylenchina</taxon>
        <taxon>Panagrolaimomorpha</taxon>
        <taxon>Strongyloidoidea</taxon>
        <taxon>Alloionematidae</taxon>
        <taxon>Rhabditophanes</taxon>
    </lineage>
</organism>
<sequence>MNAIKEVQTSPSTPKLSTLLQPTDLLLENASFNFNNYISDDYYDDDKDHFIMSTPTDPLLNCSHVNDILRLMNYTAARSDFVTLIYIIYFIIFILGLLCNGLLIGTMVIRKRKSVANIFLINLAISDVMLCITAVAITPVVFHRKVWDFGYFTCKTVQVCQSMAVLIISYSLCCIALDRYRSIVTPMKVPWNIFQAQLAMSIIWVGAGAISSPSFFVSDLRRIPYTESVTLCGSFCGEFDWYDGYKVKYGITLLLLQFVIPMSIMAFCYWKILQKVREDWIVNKGSMLTQAQQAQTAVRKRRVMYVLILMVFVFIGSWTPLTIVNLLNDLGLLINDRYLIMILANIIAMFTIIWNPLLYFWLSKRHRRALKDDMFWLTNVRRNQNIGILEQFEPSPSVGLLYNKKNTDPLTLSSYNNNRRGTLADPTCTSREEQLEDVKAACFLLVPLMPLCREKRSLSNSGLRGNNNNGSGPNRTTFGSHLNKYQNKNQFR</sequence>